<accession>A0A165M614</accession>
<keyword evidence="2" id="KW-0732">Signal</keyword>
<feature type="compositionally biased region" description="Basic and acidic residues" evidence="1">
    <location>
        <begin position="63"/>
        <end position="82"/>
    </location>
</feature>
<keyword evidence="4" id="KW-1185">Reference proteome</keyword>
<feature type="region of interest" description="Disordered" evidence="1">
    <location>
        <begin position="145"/>
        <end position="179"/>
    </location>
</feature>
<dbReference type="Proteomes" id="UP000076727">
    <property type="component" value="Unassembled WGS sequence"/>
</dbReference>
<evidence type="ECO:0000256" key="2">
    <source>
        <dbReference type="SAM" id="SignalP"/>
    </source>
</evidence>
<dbReference type="EMBL" id="KV429109">
    <property type="protein sequence ID" value="KZT65270.1"/>
    <property type="molecule type" value="Genomic_DNA"/>
</dbReference>
<gene>
    <name evidence="3" type="ORF">DAEQUDRAFT_731673</name>
</gene>
<evidence type="ECO:0000256" key="1">
    <source>
        <dbReference type="SAM" id="MobiDB-lite"/>
    </source>
</evidence>
<reference evidence="3 4" key="1">
    <citation type="journal article" date="2016" name="Mol. Biol. Evol.">
        <title>Comparative Genomics of Early-Diverging Mushroom-Forming Fungi Provides Insights into the Origins of Lignocellulose Decay Capabilities.</title>
        <authorList>
            <person name="Nagy L.G."/>
            <person name="Riley R."/>
            <person name="Tritt A."/>
            <person name="Adam C."/>
            <person name="Daum C."/>
            <person name="Floudas D."/>
            <person name="Sun H."/>
            <person name="Yadav J.S."/>
            <person name="Pangilinan J."/>
            <person name="Larsson K.H."/>
            <person name="Matsuura K."/>
            <person name="Barry K."/>
            <person name="Labutti K."/>
            <person name="Kuo R."/>
            <person name="Ohm R.A."/>
            <person name="Bhattacharya S.S."/>
            <person name="Shirouzu T."/>
            <person name="Yoshinaga Y."/>
            <person name="Martin F.M."/>
            <person name="Grigoriev I.V."/>
            <person name="Hibbett D.S."/>
        </authorList>
    </citation>
    <scope>NUCLEOTIDE SEQUENCE [LARGE SCALE GENOMIC DNA]</scope>
    <source>
        <strain evidence="3 4">L-15889</strain>
    </source>
</reference>
<evidence type="ECO:0000313" key="3">
    <source>
        <dbReference type="EMBL" id="KZT65270.1"/>
    </source>
</evidence>
<feature type="region of interest" description="Disordered" evidence="1">
    <location>
        <begin position="45"/>
        <end position="83"/>
    </location>
</feature>
<feature type="compositionally biased region" description="Gly residues" evidence="1">
    <location>
        <begin position="160"/>
        <end position="173"/>
    </location>
</feature>
<feature type="chain" id="PRO_5007862165" evidence="2">
    <location>
        <begin position="17"/>
        <end position="190"/>
    </location>
</feature>
<dbReference type="AlphaFoldDB" id="A0A165M614"/>
<evidence type="ECO:0000313" key="4">
    <source>
        <dbReference type="Proteomes" id="UP000076727"/>
    </source>
</evidence>
<name>A0A165M614_9APHY</name>
<organism evidence="3 4">
    <name type="scientific">Daedalea quercina L-15889</name>
    <dbReference type="NCBI Taxonomy" id="1314783"/>
    <lineage>
        <taxon>Eukaryota</taxon>
        <taxon>Fungi</taxon>
        <taxon>Dikarya</taxon>
        <taxon>Basidiomycota</taxon>
        <taxon>Agaricomycotina</taxon>
        <taxon>Agaricomycetes</taxon>
        <taxon>Polyporales</taxon>
        <taxon>Fomitopsis</taxon>
    </lineage>
</organism>
<sequence>MRFSAVLALVLATVSAAPVFAYYAEYDARDLADELYARSEGLKESSSYNHFRNKNPVAAAGHHGTEQGHEHEQGHGHEHAGELKQSSSYNHFRNQRPDAEHKRSVADFELTTRAIEDVLGDVLARAYIDPATGKVKVVVDNGYRNGATRHKGSGTAHEGSGSGRKGTGSGRKGTGAVPGKRALAELYGEW</sequence>
<protein>
    <submittedName>
        <fullName evidence="3">Uncharacterized protein</fullName>
    </submittedName>
</protein>
<proteinExistence type="predicted"/>
<feature type="signal peptide" evidence="2">
    <location>
        <begin position="1"/>
        <end position="16"/>
    </location>
</feature>